<comment type="similarity">
    <text evidence="1">Belongs to the UPF0301 (AlgH) family.</text>
</comment>
<reference evidence="2 3" key="1">
    <citation type="submission" date="2016-11" db="EMBL/GenBank/DDBJ databases">
        <title>Trade-off between light-utilization and light-protection in marine flavobacteria.</title>
        <authorList>
            <person name="Kumagai Y."/>
        </authorList>
    </citation>
    <scope>NUCLEOTIDE SEQUENCE [LARGE SCALE GENOMIC DNA]</scope>
    <source>
        <strain evidence="2 3">JCM 13191</strain>
    </source>
</reference>
<dbReference type="OrthoDB" id="9807486at2"/>
<dbReference type="Proteomes" id="UP000193431">
    <property type="component" value="Chromosome"/>
</dbReference>
<name>A0A1W6MIL4_9FLAO</name>
<organism evidence="2 3">
    <name type="scientific">Nonlabens spongiae</name>
    <dbReference type="NCBI Taxonomy" id="331648"/>
    <lineage>
        <taxon>Bacteria</taxon>
        <taxon>Pseudomonadati</taxon>
        <taxon>Bacteroidota</taxon>
        <taxon>Flavobacteriia</taxon>
        <taxon>Flavobacteriales</taxon>
        <taxon>Flavobacteriaceae</taxon>
        <taxon>Nonlabens</taxon>
    </lineage>
</organism>
<gene>
    <name evidence="2" type="ORF">BST97_05210</name>
</gene>
<protein>
    <submittedName>
        <fullName evidence="2">Transcriptional regulator</fullName>
    </submittedName>
</protein>
<dbReference type="Pfam" id="PF02622">
    <property type="entry name" value="DUF179"/>
    <property type="match status" value="1"/>
</dbReference>
<evidence type="ECO:0000256" key="1">
    <source>
        <dbReference type="ARBA" id="ARBA00009600"/>
    </source>
</evidence>
<evidence type="ECO:0000313" key="2">
    <source>
        <dbReference type="EMBL" id="ARN77430.1"/>
    </source>
</evidence>
<dbReference type="PANTHER" id="PTHR30327">
    <property type="entry name" value="UNCHARACTERIZED PROTEIN YQGE"/>
    <property type="match status" value="1"/>
</dbReference>
<dbReference type="GO" id="GO:0005829">
    <property type="term" value="C:cytosol"/>
    <property type="evidence" value="ECO:0007669"/>
    <property type="project" value="TreeGrafter"/>
</dbReference>
<evidence type="ECO:0000313" key="3">
    <source>
        <dbReference type="Proteomes" id="UP000193431"/>
    </source>
</evidence>
<accession>A0A1W6MIL4</accession>
<dbReference type="Gene3D" id="3.40.1740.10">
    <property type="entry name" value="VC0467-like"/>
    <property type="match status" value="1"/>
</dbReference>
<dbReference type="RefSeq" id="WP_085766234.1">
    <property type="nucleotide sequence ID" value="NZ_CP019344.1"/>
</dbReference>
<dbReference type="InterPro" id="IPR003774">
    <property type="entry name" value="AlgH-like"/>
</dbReference>
<proteinExistence type="inferred from homology"/>
<dbReference type="STRING" id="331648.BST97_05210"/>
<dbReference type="SUPFAM" id="SSF143456">
    <property type="entry name" value="VC0467-like"/>
    <property type="match status" value="1"/>
</dbReference>
<dbReference type="EMBL" id="CP019344">
    <property type="protein sequence ID" value="ARN77430.1"/>
    <property type="molecule type" value="Genomic_DNA"/>
</dbReference>
<keyword evidence="3" id="KW-1185">Reference proteome</keyword>
<dbReference type="AlphaFoldDB" id="A0A1W6MIL4"/>
<dbReference type="PANTHER" id="PTHR30327:SF1">
    <property type="entry name" value="UPF0301 PROTEIN YQGE"/>
    <property type="match status" value="1"/>
</dbReference>
<sequence length="186" mass="21158">MEKIAPHKGKLLVSEPNIIGDDSFSRSVVLVTEYNQDGVVGFILNKRLEYTLDQLIPEIDAQLDIYAGGPVDRDNLYFLHNIPELIPGSHLIEDDIYWGGDFGIVSELIKQNKITGSEIRFFLGYSGWEIHQLENELQGNSWVVCENTSASELLALDTFDIWKNHMRELGGKYELWSNAPDNPQYN</sequence>